<dbReference type="EMBL" id="CP036339">
    <property type="protein sequence ID" value="QDT73205.1"/>
    <property type="molecule type" value="Genomic_DNA"/>
</dbReference>
<evidence type="ECO:0000313" key="2">
    <source>
        <dbReference type="Proteomes" id="UP000317909"/>
    </source>
</evidence>
<protein>
    <submittedName>
        <fullName evidence="1">Uncharacterized protein</fullName>
    </submittedName>
</protein>
<gene>
    <name evidence="1" type="ORF">I41_23940</name>
</gene>
<dbReference type="Proteomes" id="UP000317909">
    <property type="component" value="Chromosome"/>
</dbReference>
<organism evidence="1 2">
    <name type="scientific">Lacipirellula limnantheis</name>
    <dbReference type="NCBI Taxonomy" id="2528024"/>
    <lineage>
        <taxon>Bacteria</taxon>
        <taxon>Pseudomonadati</taxon>
        <taxon>Planctomycetota</taxon>
        <taxon>Planctomycetia</taxon>
        <taxon>Pirellulales</taxon>
        <taxon>Lacipirellulaceae</taxon>
        <taxon>Lacipirellula</taxon>
    </lineage>
</organism>
<reference evidence="1 2" key="1">
    <citation type="submission" date="2019-02" db="EMBL/GenBank/DDBJ databases">
        <title>Deep-cultivation of Planctomycetes and their phenomic and genomic characterization uncovers novel biology.</title>
        <authorList>
            <person name="Wiegand S."/>
            <person name="Jogler M."/>
            <person name="Boedeker C."/>
            <person name="Pinto D."/>
            <person name="Vollmers J."/>
            <person name="Rivas-Marin E."/>
            <person name="Kohn T."/>
            <person name="Peeters S.H."/>
            <person name="Heuer A."/>
            <person name="Rast P."/>
            <person name="Oberbeckmann S."/>
            <person name="Bunk B."/>
            <person name="Jeske O."/>
            <person name="Meyerdierks A."/>
            <person name="Storesund J.E."/>
            <person name="Kallscheuer N."/>
            <person name="Luecker S."/>
            <person name="Lage O.M."/>
            <person name="Pohl T."/>
            <person name="Merkel B.J."/>
            <person name="Hornburger P."/>
            <person name="Mueller R.-W."/>
            <person name="Bruemmer F."/>
            <person name="Labrenz M."/>
            <person name="Spormann A.M."/>
            <person name="Op den Camp H."/>
            <person name="Overmann J."/>
            <person name="Amann R."/>
            <person name="Jetten M.S.M."/>
            <person name="Mascher T."/>
            <person name="Medema M.H."/>
            <person name="Devos D.P."/>
            <person name="Kaster A.-K."/>
            <person name="Ovreas L."/>
            <person name="Rohde M."/>
            <person name="Galperin M.Y."/>
            <person name="Jogler C."/>
        </authorList>
    </citation>
    <scope>NUCLEOTIDE SEQUENCE [LARGE SCALE GENOMIC DNA]</scope>
    <source>
        <strain evidence="1 2">I41</strain>
    </source>
</reference>
<sequence length="74" mass="8421">MAAEHYEREGIKCEIHVQTRSGQFSARWTCPVCHATGGPSRWFHFEKEAIDRNKVSAFIEHHNVFHKAARSAAG</sequence>
<dbReference type="KEGG" id="llh:I41_23940"/>
<dbReference type="AlphaFoldDB" id="A0A517TXY1"/>
<accession>A0A517TXY1</accession>
<proteinExistence type="predicted"/>
<evidence type="ECO:0000313" key="1">
    <source>
        <dbReference type="EMBL" id="QDT73205.1"/>
    </source>
</evidence>
<keyword evidence="2" id="KW-1185">Reference proteome</keyword>
<name>A0A517TXY1_9BACT</name>